<dbReference type="Proteomes" id="UP001057375">
    <property type="component" value="Unassembled WGS sequence"/>
</dbReference>
<dbReference type="EMBL" id="BQXS01009857">
    <property type="protein sequence ID" value="GKT32034.1"/>
    <property type="molecule type" value="Genomic_DNA"/>
</dbReference>
<gene>
    <name evidence="3" type="ORF">ADUPG1_006306</name>
</gene>
<evidence type="ECO:0000313" key="4">
    <source>
        <dbReference type="Proteomes" id="UP001057375"/>
    </source>
</evidence>
<keyword evidence="4" id="KW-1185">Reference proteome</keyword>
<feature type="non-terminal residue" evidence="3">
    <location>
        <position position="1"/>
    </location>
</feature>
<proteinExistence type="predicted"/>
<evidence type="ECO:0000259" key="2">
    <source>
        <dbReference type="Pfam" id="PF15648"/>
    </source>
</evidence>
<feature type="region of interest" description="Disordered" evidence="1">
    <location>
        <begin position="107"/>
        <end position="137"/>
    </location>
</feature>
<accession>A0ABQ5KKM9</accession>
<feature type="domain" description="Tox-REase-5" evidence="2">
    <location>
        <begin position="154"/>
        <end position="240"/>
    </location>
</feature>
<sequence>AVTGPLAGEAAAGARGLLGDATIAGRGGLLDMPGIHHDGPPVAGHTPVEPPSVHPGPVADHPVPTVDHPAPAVVGDHSMPSTPHDAVPLVTDHPVPTAGDHWSPQFDPNGGQHYASGDPHHPGGWPPHTPEATWSKGDSNPGWEHINRGPVKDWMDYQAQISGVERTPDGRIPEYVRIDPETGDPVKFDGHTFRGGQEVYLDAKQGYSALATDVGKPWANGMADGLLKEIPRQLDAMPPGAILEVHVSDPIGAQAIRNLLDNADLFVVREAPTADDPDGEALPKEGYSFIVSGSGTGVDVDVRVAAGSVALGRRVPRHTLSIDLRETQSGSVTGEHGTAVCAAVARIWAPSSFKLTDSLTNSAARRGGWKIGVGYRTWISAEVGAINHLVDRLTATEIAGGTLISAPDDWPAPRVVEAMTATLRENGLDEVPH</sequence>
<dbReference type="Pfam" id="PF15648">
    <property type="entry name" value="Tox-REase-5"/>
    <property type="match status" value="1"/>
</dbReference>
<dbReference type="InterPro" id="IPR028904">
    <property type="entry name" value="Tox-REase-5_dom"/>
</dbReference>
<protein>
    <recommendedName>
        <fullName evidence="2">Tox-REase-5 domain-containing protein</fullName>
    </recommendedName>
</protein>
<reference evidence="3" key="1">
    <citation type="submission" date="2022-03" db="EMBL/GenBank/DDBJ databases">
        <title>Draft genome sequence of Aduncisulcus paluster, a free-living microaerophilic Fornicata.</title>
        <authorList>
            <person name="Yuyama I."/>
            <person name="Kume K."/>
            <person name="Tamura T."/>
            <person name="Inagaki Y."/>
            <person name="Hashimoto T."/>
        </authorList>
    </citation>
    <scope>NUCLEOTIDE SEQUENCE</scope>
    <source>
        <strain evidence="3">NY0171</strain>
    </source>
</reference>
<evidence type="ECO:0000256" key="1">
    <source>
        <dbReference type="SAM" id="MobiDB-lite"/>
    </source>
</evidence>
<organism evidence="3 4">
    <name type="scientific">Aduncisulcus paluster</name>
    <dbReference type="NCBI Taxonomy" id="2918883"/>
    <lineage>
        <taxon>Eukaryota</taxon>
        <taxon>Metamonada</taxon>
        <taxon>Carpediemonas-like organisms</taxon>
        <taxon>Aduncisulcus</taxon>
    </lineage>
</organism>
<name>A0ABQ5KKM9_9EUKA</name>
<comment type="caution">
    <text evidence="3">The sequence shown here is derived from an EMBL/GenBank/DDBJ whole genome shotgun (WGS) entry which is preliminary data.</text>
</comment>
<evidence type="ECO:0000313" key="3">
    <source>
        <dbReference type="EMBL" id="GKT32034.1"/>
    </source>
</evidence>